<dbReference type="EMBL" id="KN444824">
    <property type="protein sequence ID" value="KHG28408.1"/>
    <property type="molecule type" value="Genomic_DNA"/>
</dbReference>
<dbReference type="AlphaFoldDB" id="A0A0B0PPK5"/>
<gene>
    <name evidence="1" type="ORF">F383_12988</name>
</gene>
<evidence type="ECO:0000313" key="1">
    <source>
        <dbReference type="EMBL" id="KHG28408.1"/>
    </source>
</evidence>
<keyword evidence="2" id="KW-1185">Reference proteome</keyword>
<dbReference type="Proteomes" id="UP000032142">
    <property type="component" value="Unassembled WGS sequence"/>
</dbReference>
<proteinExistence type="predicted"/>
<reference evidence="2" key="1">
    <citation type="submission" date="2014-09" db="EMBL/GenBank/DDBJ databases">
        <authorList>
            <person name="Mudge J."/>
            <person name="Ramaraj T."/>
            <person name="Lindquist I.E."/>
            <person name="Bharti A.K."/>
            <person name="Sundararajan A."/>
            <person name="Cameron C.T."/>
            <person name="Woodward J.E."/>
            <person name="May G.D."/>
            <person name="Brubaker C."/>
            <person name="Broadhvest J."/>
            <person name="Wilkins T.A."/>
        </authorList>
    </citation>
    <scope>NUCLEOTIDE SEQUENCE</scope>
    <source>
        <strain evidence="2">cv. AKA8401</strain>
    </source>
</reference>
<evidence type="ECO:0000313" key="2">
    <source>
        <dbReference type="Proteomes" id="UP000032142"/>
    </source>
</evidence>
<accession>A0A0B0PPK5</accession>
<organism evidence="1 2">
    <name type="scientific">Gossypium arboreum</name>
    <name type="common">Tree cotton</name>
    <name type="synonym">Gossypium nanking</name>
    <dbReference type="NCBI Taxonomy" id="29729"/>
    <lineage>
        <taxon>Eukaryota</taxon>
        <taxon>Viridiplantae</taxon>
        <taxon>Streptophyta</taxon>
        <taxon>Embryophyta</taxon>
        <taxon>Tracheophyta</taxon>
        <taxon>Spermatophyta</taxon>
        <taxon>Magnoliopsida</taxon>
        <taxon>eudicotyledons</taxon>
        <taxon>Gunneridae</taxon>
        <taxon>Pentapetalae</taxon>
        <taxon>rosids</taxon>
        <taxon>malvids</taxon>
        <taxon>Malvales</taxon>
        <taxon>Malvaceae</taxon>
        <taxon>Malvoideae</taxon>
        <taxon>Gossypium</taxon>
    </lineage>
</organism>
<name>A0A0B0PPK5_GOSAR</name>
<protein>
    <submittedName>
        <fullName evidence="1">Uncharacterized protein</fullName>
    </submittedName>
</protein>
<sequence length="41" mass="4596">MFEGKRERLGQSRFCIVGTLGVLMQLNRTCACFESASLLET</sequence>